<evidence type="ECO:0000256" key="12">
    <source>
        <dbReference type="RuleBase" id="RU003357"/>
    </source>
</evidence>
<dbReference type="PANTHER" id="PTHR32552:SF89">
    <property type="entry name" value="CATECHOLATE SIDEROPHORE RECEPTOR FIU"/>
    <property type="match status" value="1"/>
</dbReference>
<keyword evidence="8" id="KW-0406">Ion transport</keyword>
<comment type="subcellular location">
    <subcellularLocation>
        <location evidence="1">Cell outer membrane</location>
        <topology evidence="1">Multi-pass membrane protein</topology>
    </subcellularLocation>
</comment>
<comment type="similarity">
    <text evidence="12">Belongs to the TonB-dependent receptor family.</text>
</comment>
<feature type="domain" description="TonB-dependent receptor-like beta-barrel" evidence="14">
    <location>
        <begin position="277"/>
        <end position="750"/>
    </location>
</feature>
<feature type="domain" description="TonB-dependent receptor plug" evidence="15">
    <location>
        <begin position="89"/>
        <end position="185"/>
    </location>
</feature>
<feature type="region of interest" description="Disordered" evidence="13">
    <location>
        <begin position="19"/>
        <end position="53"/>
    </location>
</feature>
<evidence type="ECO:0000256" key="9">
    <source>
        <dbReference type="ARBA" id="ARBA00023077"/>
    </source>
</evidence>
<evidence type="ECO:0000256" key="2">
    <source>
        <dbReference type="ARBA" id="ARBA00022448"/>
    </source>
</evidence>
<dbReference type="InterPro" id="IPR000531">
    <property type="entry name" value="Beta-barrel_TonB"/>
</dbReference>
<dbReference type="AlphaFoldDB" id="A0A7W4P0X3"/>
<evidence type="ECO:0000256" key="6">
    <source>
        <dbReference type="ARBA" id="ARBA00022729"/>
    </source>
</evidence>
<comment type="caution">
    <text evidence="16">The sequence shown here is derived from an EMBL/GenBank/DDBJ whole genome shotgun (WGS) entry which is preliminary data.</text>
</comment>
<protein>
    <submittedName>
        <fullName evidence="16">TonB-dependent receptor</fullName>
    </submittedName>
</protein>
<keyword evidence="16" id="KW-0675">Receptor</keyword>
<evidence type="ECO:0000313" key="17">
    <source>
        <dbReference type="Proteomes" id="UP000577891"/>
    </source>
</evidence>
<name>A0A7W4P0X3_9PROT</name>
<keyword evidence="9 12" id="KW-0798">TonB box</keyword>
<dbReference type="Pfam" id="PF07715">
    <property type="entry name" value="Plug"/>
    <property type="match status" value="1"/>
</dbReference>
<evidence type="ECO:0000256" key="1">
    <source>
        <dbReference type="ARBA" id="ARBA00004571"/>
    </source>
</evidence>
<dbReference type="Pfam" id="PF00593">
    <property type="entry name" value="TonB_dep_Rec_b-barrel"/>
    <property type="match status" value="1"/>
</dbReference>
<dbReference type="GO" id="GO:0009279">
    <property type="term" value="C:cell outer membrane"/>
    <property type="evidence" value="ECO:0007669"/>
    <property type="project" value="UniProtKB-SubCell"/>
</dbReference>
<dbReference type="Gene3D" id="2.40.170.20">
    <property type="entry name" value="TonB-dependent receptor, beta-barrel domain"/>
    <property type="match status" value="1"/>
</dbReference>
<keyword evidence="10 12" id="KW-0472">Membrane</keyword>
<evidence type="ECO:0000256" key="10">
    <source>
        <dbReference type="ARBA" id="ARBA00023136"/>
    </source>
</evidence>
<evidence type="ECO:0000259" key="15">
    <source>
        <dbReference type="Pfam" id="PF07715"/>
    </source>
</evidence>
<evidence type="ECO:0000256" key="3">
    <source>
        <dbReference type="ARBA" id="ARBA00022452"/>
    </source>
</evidence>
<evidence type="ECO:0000256" key="7">
    <source>
        <dbReference type="ARBA" id="ARBA00023004"/>
    </source>
</evidence>
<reference evidence="16 17" key="1">
    <citation type="submission" date="2020-04" db="EMBL/GenBank/DDBJ databases">
        <title>Description of novel Gluconacetobacter.</title>
        <authorList>
            <person name="Sombolestani A."/>
        </authorList>
    </citation>
    <scope>NUCLEOTIDE SEQUENCE [LARGE SCALE GENOMIC DNA]</scope>
    <source>
        <strain evidence="16 17">LMG 27724</strain>
    </source>
</reference>
<dbReference type="SUPFAM" id="SSF56935">
    <property type="entry name" value="Porins"/>
    <property type="match status" value="1"/>
</dbReference>
<feature type="compositionally biased region" description="Low complexity" evidence="13">
    <location>
        <begin position="32"/>
        <end position="53"/>
    </location>
</feature>
<evidence type="ECO:0000256" key="4">
    <source>
        <dbReference type="ARBA" id="ARBA00022496"/>
    </source>
</evidence>
<keyword evidence="7" id="KW-0408">Iron</keyword>
<dbReference type="Proteomes" id="UP000577891">
    <property type="component" value="Unassembled WGS sequence"/>
</dbReference>
<keyword evidence="3" id="KW-1134">Transmembrane beta strand</keyword>
<keyword evidence="6" id="KW-0732">Signal</keyword>
<evidence type="ECO:0000256" key="5">
    <source>
        <dbReference type="ARBA" id="ARBA00022692"/>
    </source>
</evidence>
<gene>
    <name evidence="16" type="ORF">HLH35_14935</name>
</gene>
<dbReference type="PANTHER" id="PTHR32552">
    <property type="entry name" value="FERRICHROME IRON RECEPTOR-RELATED"/>
    <property type="match status" value="1"/>
</dbReference>
<proteinExistence type="inferred from homology"/>
<dbReference type="Gene3D" id="2.170.130.10">
    <property type="entry name" value="TonB-dependent receptor, plug domain"/>
    <property type="match status" value="1"/>
</dbReference>
<accession>A0A7W4P0X3</accession>
<dbReference type="GO" id="GO:0015344">
    <property type="term" value="F:siderophore uptake transmembrane transporter activity"/>
    <property type="evidence" value="ECO:0007669"/>
    <property type="project" value="TreeGrafter"/>
</dbReference>
<keyword evidence="5" id="KW-0812">Transmembrane</keyword>
<keyword evidence="11" id="KW-0998">Cell outer membrane</keyword>
<evidence type="ECO:0000259" key="14">
    <source>
        <dbReference type="Pfam" id="PF00593"/>
    </source>
</evidence>
<evidence type="ECO:0000256" key="11">
    <source>
        <dbReference type="ARBA" id="ARBA00023237"/>
    </source>
</evidence>
<keyword evidence="4" id="KW-0410">Iron transport</keyword>
<keyword evidence="2" id="KW-0813">Transport</keyword>
<keyword evidence="17" id="KW-1185">Reference proteome</keyword>
<dbReference type="EMBL" id="JABEQE010000014">
    <property type="protein sequence ID" value="MBB2173397.1"/>
    <property type="molecule type" value="Genomic_DNA"/>
</dbReference>
<evidence type="ECO:0000256" key="13">
    <source>
        <dbReference type="SAM" id="MobiDB-lite"/>
    </source>
</evidence>
<sequence length="800" mass="86894">MLLVSTTLISVTAQARVPYDSRHAPPHPVSRHATPATAAPAKATTPAAAHKPPAGIQAARGEDVSVIGGMRTANGVTNTTPGGGLMARQTLARSQSTVTRDFIAKQAPTGNAIAMISALPGVISASTDPLGQSNTAMSIRGLQQAEIGFVYEGIPLNDSINYTPYTQAMVDTDNIQSVTVAQGAPDIGAPVYNDVGGLVTVALRGPQDHRGGMVDFSFGSKSLQREYIRYDTGEIGHSGVKAFASFSSTTNDQWRGSGVFKKYHVDSKLIKNWGEGSSAGLTFSYDNWQQGNYRPVTLTQWEQYGTSFNYTKEYFPGNTNWIGLQQYQRRSTVLIAPIKLKLSRSTTLDITPAYMNYSEFYFGGVNIKNQGSYFGNQAIPDLNLPYQTNGVMTASSINPVPQKTGFLNAALTWKAGTNTFRAGYIYSYIALEEPIYYAPVGYDGGIANRYSKYMVTLPDGREYRTLDMNFKHQMNEIFIDDELKLLGGRLTLDAGLRYLMITRWATNLIPGVTHYNVGGSYSQPLPQVSASYQITPNDQIYIDGTTSYRAPASVQVYGEVFSTSSPNPASKQSSLKGEYAIGEEIGYRHYSTVNVALSLFNYNITNNQITSSQYINGIPLPSPIEAGGKTSRGAQGEIGLRPWHHWSPYVSAQYLHATTDNNIIKGNDLLPTRGKRAVQSPEFSAAVGISYDDGSVFGNFAFNYVSSQYSTIMNDEKIPGYETANITLGYRMRKLWFAEHPQFQLNVVNIGAKNYLSGFQSISTNAQPTQGIRGTTIAGSSPLYLSAGGVAAIASLSTGF</sequence>
<evidence type="ECO:0000313" key="16">
    <source>
        <dbReference type="EMBL" id="MBB2173397.1"/>
    </source>
</evidence>
<evidence type="ECO:0000256" key="8">
    <source>
        <dbReference type="ARBA" id="ARBA00023065"/>
    </source>
</evidence>
<dbReference type="InterPro" id="IPR012910">
    <property type="entry name" value="Plug_dom"/>
</dbReference>
<dbReference type="InterPro" id="IPR039426">
    <property type="entry name" value="TonB-dep_rcpt-like"/>
</dbReference>
<organism evidence="16 17">
    <name type="scientific">Gluconacetobacter asukensis</name>
    <dbReference type="NCBI Taxonomy" id="1017181"/>
    <lineage>
        <taxon>Bacteria</taxon>
        <taxon>Pseudomonadati</taxon>
        <taxon>Pseudomonadota</taxon>
        <taxon>Alphaproteobacteria</taxon>
        <taxon>Acetobacterales</taxon>
        <taxon>Acetobacteraceae</taxon>
        <taxon>Gluconacetobacter</taxon>
    </lineage>
</organism>
<dbReference type="InterPro" id="IPR037066">
    <property type="entry name" value="Plug_dom_sf"/>
</dbReference>
<dbReference type="InterPro" id="IPR036942">
    <property type="entry name" value="Beta-barrel_TonB_sf"/>
</dbReference>